<dbReference type="InterPro" id="IPR050266">
    <property type="entry name" value="AB_hydrolase_sf"/>
</dbReference>
<dbReference type="SUPFAM" id="SSF53474">
    <property type="entry name" value="alpha/beta-Hydrolases"/>
    <property type="match status" value="1"/>
</dbReference>
<dbReference type="GO" id="GO:0047372">
    <property type="term" value="F:monoacylglycerol lipase activity"/>
    <property type="evidence" value="ECO:0007669"/>
    <property type="project" value="UniProtKB-EC"/>
</dbReference>
<organism evidence="10 11">
    <name type="scientific">Pinctada imbricata</name>
    <name type="common">Atlantic pearl-oyster</name>
    <name type="synonym">Pinctada martensii</name>
    <dbReference type="NCBI Taxonomy" id="66713"/>
    <lineage>
        <taxon>Eukaryota</taxon>
        <taxon>Metazoa</taxon>
        <taxon>Spiralia</taxon>
        <taxon>Lophotrochozoa</taxon>
        <taxon>Mollusca</taxon>
        <taxon>Bivalvia</taxon>
        <taxon>Autobranchia</taxon>
        <taxon>Pteriomorphia</taxon>
        <taxon>Pterioida</taxon>
        <taxon>Pterioidea</taxon>
        <taxon>Pteriidae</taxon>
        <taxon>Pinctada</taxon>
    </lineage>
</organism>
<dbReference type="InterPro" id="IPR029058">
    <property type="entry name" value="AB_hydrolase_fold"/>
</dbReference>
<comment type="caution">
    <text evidence="10">The sequence shown here is derived from an EMBL/GenBank/DDBJ whole genome shotgun (WGS) entry which is preliminary data.</text>
</comment>
<comment type="catalytic activity">
    <reaction evidence="1">
        <text>Hydrolyzes glycerol monoesters of long-chain fatty acids.</text>
        <dbReference type="EC" id="3.1.1.23"/>
    </reaction>
</comment>
<evidence type="ECO:0000259" key="9">
    <source>
        <dbReference type="Pfam" id="PF00561"/>
    </source>
</evidence>
<dbReference type="GO" id="GO:0046464">
    <property type="term" value="P:acylglycerol catabolic process"/>
    <property type="evidence" value="ECO:0007669"/>
    <property type="project" value="TreeGrafter"/>
</dbReference>
<dbReference type="Proteomes" id="UP001186944">
    <property type="component" value="Unassembled WGS sequence"/>
</dbReference>
<evidence type="ECO:0000256" key="2">
    <source>
        <dbReference type="ARBA" id="ARBA00013254"/>
    </source>
</evidence>
<accession>A0AA88Y3E9</accession>
<dbReference type="EMBL" id="VSWD01000007">
    <property type="protein sequence ID" value="KAK3097112.1"/>
    <property type="molecule type" value="Genomic_DNA"/>
</dbReference>
<sequence>MRKRVLARPKPIIEKHQEENGEIKNNGSLEKAHSAKKSPGFCKNLCKAFQIVILIVLIPPFLNYAALQKEQAELRPIKGELYDIGWEQKLFKMCQGKGPPTVVFDSPIGMNSDVWAHIWPAIAKNARVCIYDRAGLGFSDRPKENSTDSDGTEMKSNLQNKWSPFTVERMADDLYRLMSQSSQEPQPFLIVGAELGALVAQFYAQMFDNQVLGIVLINPLSEDLFEQDGGSWLHYWYSQLIPSFQSLQLSAALGITRLALILGLISHPMAKSGMPEDVENRQKFLLCHPRHLSSVVDEHHFMNISFSQLRTIRLLKSLPTNISVTVLSGNYYDEQMPSYLNKAWAKSEQNLINKHYPQANHIVINSSDRHMLIKNYDAIIEQINKIIRLYKSKLKSRKF</sequence>
<keyword evidence="11" id="KW-1185">Reference proteome</keyword>
<evidence type="ECO:0000256" key="8">
    <source>
        <dbReference type="SAM" id="Phobius"/>
    </source>
</evidence>
<reference evidence="10" key="1">
    <citation type="submission" date="2019-08" db="EMBL/GenBank/DDBJ databases">
        <title>The improved chromosome-level genome for the pearl oyster Pinctada fucata martensii using PacBio sequencing and Hi-C.</title>
        <authorList>
            <person name="Zheng Z."/>
        </authorList>
    </citation>
    <scope>NUCLEOTIDE SEQUENCE</scope>
    <source>
        <strain evidence="10">ZZ-2019</strain>
        <tissue evidence="10">Adductor muscle</tissue>
    </source>
</reference>
<dbReference type="Gene3D" id="3.40.50.1820">
    <property type="entry name" value="alpha/beta hydrolase"/>
    <property type="match status" value="1"/>
</dbReference>
<dbReference type="GO" id="GO:0005765">
    <property type="term" value="C:lysosomal membrane"/>
    <property type="evidence" value="ECO:0007669"/>
    <property type="project" value="UniProtKB-SubCell"/>
</dbReference>
<evidence type="ECO:0000256" key="3">
    <source>
        <dbReference type="ARBA" id="ARBA00037797"/>
    </source>
</evidence>
<evidence type="ECO:0000256" key="6">
    <source>
        <dbReference type="ARBA" id="ARBA00047662"/>
    </source>
</evidence>
<protein>
    <recommendedName>
        <fullName evidence="2">acylglycerol lipase</fullName>
        <ecNumber evidence="2">3.1.1.23</ecNumber>
    </recommendedName>
</protein>
<proteinExistence type="predicted"/>
<dbReference type="Pfam" id="PF00561">
    <property type="entry name" value="Abhydrolase_1"/>
    <property type="match status" value="1"/>
</dbReference>
<keyword evidence="8" id="KW-1133">Transmembrane helix</keyword>
<dbReference type="InterPro" id="IPR000073">
    <property type="entry name" value="AB_hydrolase_1"/>
</dbReference>
<keyword evidence="8" id="KW-0812">Transmembrane</keyword>
<dbReference type="EC" id="3.1.1.23" evidence="2"/>
<dbReference type="AlphaFoldDB" id="A0AA88Y3E9"/>
<evidence type="ECO:0000256" key="7">
    <source>
        <dbReference type="ARBA" id="ARBA00049568"/>
    </source>
</evidence>
<comment type="subcellular location">
    <subcellularLocation>
        <location evidence="3">Late endosome membrane</location>
        <topology evidence="3">Single-pass type II membrane protein</topology>
    </subcellularLocation>
    <subcellularLocation>
        <location evidence="4">Lysosome membrane</location>
        <topology evidence="4">Single-pass type II membrane protein</topology>
    </subcellularLocation>
    <subcellularLocation>
        <location evidence="5">Mitochondrion membrane</location>
        <topology evidence="5">Single-pass type II membrane protein</topology>
    </subcellularLocation>
</comment>
<dbReference type="GO" id="GO:0031966">
    <property type="term" value="C:mitochondrial membrane"/>
    <property type="evidence" value="ECO:0007669"/>
    <property type="project" value="UniProtKB-SubCell"/>
</dbReference>
<evidence type="ECO:0000313" key="11">
    <source>
        <dbReference type="Proteomes" id="UP001186944"/>
    </source>
</evidence>
<name>A0AA88Y3E9_PINIB</name>
<dbReference type="PANTHER" id="PTHR43798">
    <property type="entry name" value="MONOACYLGLYCEROL LIPASE"/>
    <property type="match status" value="1"/>
</dbReference>
<comment type="catalytic activity">
    <reaction evidence="6">
        <text>1-dodecanoylglycerol + H2O = dodecanoate + glycerol + H(+)</text>
        <dbReference type="Rhea" id="RHEA:44316"/>
        <dbReference type="ChEBI" id="CHEBI:15377"/>
        <dbReference type="ChEBI" id="CHEBI:15378"/>
        <dbReference type="ChEBI" id="CHEBI:17754"/>
        <dbReference type="ChEBI" id="CHEBI:18262"/>
        <dbReference type="ChEBI" id="CHEBI:75539"/>
    </reaction>
</comment>
<dbReference type="PANTHER" id="PTHR43798:SF5">
    <property type="entry name" value="MONOACYLGLYCEROL LIPASE ABHD6"/>
    <property type="match status" value="1"/>
</dbReference>
<comment type="function">
    <text evidence="7">Lipase that preferentially hydrolysis medium-chain saturated monoacylglycerols including 2-arachidonoylglycerol. Through 2-arachidonoylglycerol degradation may regulate endocannabinoid signaling pathways. Also has a lysophosphatidyl lipase activity with a preference for lysophosphatidylglycerol among other lysophospholipids. Also able to degrade bis(monoacylglycero)phosphate (BMP) and constitutes the major enzyme for BMP catabolism. BMP, also known as lysobisphosphatidic acid, is enriched in late endosomes and lysosomes and plays a key role in the formation of intraluminal vesicles and in lipid sorting.</text>
</comment>
<evidence type="ECO:0000256" key="4">
    <source>
        <dbReference type="ARBA" id="ARBA00037874"/>
    </source>
</evidence>
<dbReference type="GO" id="GO:0031902">
    <property type="term" value="C:late endosome membrane"/>
    <property type="evidence" value="ECO:0007669"/>
    <property type="project" value="UniProtKB-SubCell"/>
</dbReference>
<evidence type="ECO:0000256" key="1">
    <source>
        <dbReference type="ARBA" id="ARBA00001613"/>
    </source>
</evidence>
<feature type="domain" description="AB hydrolase-1" evidence="9">
    <location>
        <begin position="108"/>
        <end position="240"/>
    </location>
</feature>
<evidence type="ECO:0000256" key="5">
    <source>
        <dbReference type="ARBA" id="ARBA00046308"/>
    </source>
</evidence>
<gene>
    <name evidence="10" type="ORF">FSP39_006499</name>
</gene>
<evidence type="ECO:0000313" key="10">
    <source>
        <dbReference type="EMBL" id="KAK3097112.1"/>
    </source>
</evidence>
<keyword evidence="8" id="KW-0472">Membrane</keyword>
<feature type="transmembrane region" description="Helical" evidence="8">
    <location>
        <begin position="45"/>
        <end position="67"/>
    </location>
</feature>